<evidence type="ECO:0000313" key="3">
    <source>
        <dbReference type="Proteomes" id="UP001186452"/>
    </source>
</evidence>
<keyword evidence="1" id="KW-1133">Transmembrane helix</keyword>
<dbReference type="RefSeq" id="WP_317520808.1">
    <property type="nucleotide sequence ID" value="NZ_JAWJZI010000001.1"/>
</dbReference>
<sequence length="87" mass="9657">MEIASICGLYGGRVPAKTAVNPEKSQLKNNFFECVKMAKIRGQNSNLGGFFNLAGCSVVFFNMFKWRRIKWLKLGVIVKGTITIIVG</sequence>
<reference evidence="2 3" key="1">
    <citation type="submission" date="2023-10" db="EMBL/GenBank/DDBJ databases">
        <title>Marine bacteria isolated from horseshoe crab.</title>
        <authorList>
            <person name="Cheng T.H."/>
        </authorList>
    </citation>
    <scope>NUCLEOTIDE SEQUENCE [LARGE SCALE GENOMIC DNA]</scope>
    <source>
        <strain evidence="2 3">HSC6</strain>
    </source>
</reference>
<accession>A0ABU3ZDS6</accession>
<gene>
    <name evidence="2" type="ORF">R2X38_03965</name>
</gene>
<keyword evidence="1" id="KW-0472">Membrane</keyword>
<feature type="transmembrane region" description="Helical" evidence="1">
    <location>
        <begin position="47"/>
        <end position="64"/>
    </location>
</feature>
<protein>
    <submittedName>
        <fullName evidence="2">Uncharacterized protein</fullName>
    </submittedName>
</protein>
<evidence type="ECO:0000313" key="2">
    <source>
        <dbReference type="EMBL" id="MDV5168158.1"/>
    </source>
</evidence>
<organism evidence="2 3">
    <name type="scientific">Photobacterium rosenbergii</name>
    <dbReference type="NCBI Taxonomy" id="294936"/>
    <lineage>
        <taxon>Bacteria</taxon>
        <taxon>Pseudomonadati</taxon>
        <taxon>Pseudomonadota</taxon>
        <taxon>Gammaproteobacteria</taxon>
        <taxon>Vibrionales</taxon>
        <taxon>Vibrionaceae</taxon>
        <taxon>Photobacterium</taxon>
    </lineage>
</organism>
<dbReference type="Proteomes" id="UP001186452">
    <property type="component" value="Unassembled WGS sequence"/>
</dbReference>
<keyword evidence="3" id="KW-1185">Reference proteome</keyword>
<dbReference type="EMBL" id="JAWJZI010000001">
    <property type="protein sequence ID" value="MDV5168158.1"/>
    <property type="molecule type" value="Genomic_DNA"/>
</dbReference>
<name>A0ABU3ZDS6_9GAMM</name>
<proteinExistence type="predicted"/>
<comment type="caution">
    <text evidence="2">The sequence shown here is derived from an EMBL/GenBank/DDBJ whole genome shotgun (WGS) entry which is preliminary data.</text>
</comment>
<keyword evidence="1" id="KW-0812">Transmembrane</keyword>
<evidence type="ECO:0000256" key="1">
    <source>
        <dbReference type="SAM" id="Phobius"/>
    </source>
</evidence>